<accession>A0A9W4URZ7</accession>
<evidence type="ECO:0000313" key="2">
    <source>
        <dbReference type="Proteomes" id="UP001152607"/>
    </source>
</evidence>
<dbReference type="Proteomes" id="UP001152607">
    <property type="component" value="Unassembled WGS sequence"/>
</dbReference>
<comment type="caution">
    <text evidence="1">The sequence shown here is derived from an EMBL/GenBank/DDBJ whole genome shotgun (WGS) entry which is preliminary data.</text>
</comment>
<name>A0A9W4URZ7_9PLEO</name>
<evidence type="ECO:0000313" key="1">
    <source>
        <dbReference type="EMBL" id="CAI6340032.1"/>
    </source>
</evidence>
<gene>
    <name evidence="1" type="ORF">PDIGIT_LOCUS13199</name>
</gene>
<dbReference type="AlphaFoldDB" id="A0A9W4URZ7"/>
<keyword evidence="2" id="KW-1185">Reference proteome</keyword>
<reference evidence="1" key="1">
    <citation type="submission" date="2023-01" db="EMBL/GenBank/DDBJ databases">
        <authorList>
            <person name="Van Ghelder C."/>
            <person name="Rancurel C."/>
        </authorList>
    </citation>
    <scope>NUCLEOTIDE SEQUENCE</scope>
    <source>
        <strain evidence="1">CNCM I-4278</strain>
    </source>
</reference>
<protein>
    <submittedName>
        <fullName evidence="1">Uncharacterized protein</fullName>
    </submittedName>
</protein>
<organism evidence="1 2">
    <name type="scientific">Periconia digitata</name>
    <dbReference type="NCBI Taxonomy" id="1303443"/>
    <lineage>
        <taxon>Eukaryota</taxon>
        <taxon>Fungi</taxon>
        <taxon>Dikarya</taxon>
        <taxon>Ascomycota</taxon>
        <taxon>Pezizomycotina</taxon>
        <taxon>Dothideomycetes</taxon>
        <taxon>Pleosporomycetidae</taxon>
        <taxon>Pleosporales</taxon>
        <taxon>Massarineae</taxon>
        <taxon>Periconiaceae</taxon>
        <taxon>Periconia</taxon>
    </lineage>
</organism>
<proteinExistence type="predicted"/>
<sequence length="78" mass="8536">MLRRLALQEKLGIPRPSSHFQRFAGRYVLVPGRSVLSQRLNCSSSTASDDHDMCAPCHNPVASSYEGYKAGHLFGDSG</sequence>
<dbReference type="EMBL" id="CAOQHR010000010">
    <property type="protein sequence ID" value="CAI6340032.1"/>
    <property type="molecule type" value="Genomic_DNA"/>
</dbReference>